<protein>
    <submittedName>
        <fullName evidence="1">Uncharacterized protein</fullName>
    </submittedName>
</protein>
<accession>A0A6J5LX64</accession>
<name>A0A6J5LX64_9CAUD</name>
<evidence type="ECO:0000313" key="1">
    <source>
        <dbReference type="EMBL" id="CAB4137697.1"/>
    </source>
</evidence>
<organism evidence="1">
    <name type="scientific">uncultured Caudovirales phage</name>
    <dbReference type="NCBI Taxonomy" id="2100421"/>
    <lineage>
        <taxon>Viruses</taxon>
        <taxon>Duplodnaviria</taxon>
        <taxon>Heunggongvirae</taxon>
        <taxon>Uroviricota</taxon>
        <taxon>Caudoviricetes</taxon>
        <taxon>Peduoviridae</taxon>
        <taxon>Maltschvirus</taxon>
        <taxon>Maltschvirus maltsch</taxon>
    </lineage>
</organism>
<proteinExistence type="predicted"/>
<dbReference type="EMBL" id="LR796340">
    <property type="protein sequence ID" value="CAB4137697.1"/>
    <property type="molecule type" value="Genomic_DNA"/>
</dbReference>
<reference evidence="1" key="1">
    <citation type="submission" date="2020-04" db="EMBL/GenBank/DDBJ databases">
        <authorList>
            <person name="Chiriac C."/>
            <person name="Salcher M."/>
            <person name="Ghai R."/>
            <person name="Kavagutti S V."/>
        </authorList>
    </citation>
    <scope>NUCLEOTIDE SEQUENCE</scope>
</reference>
<sequence>MFLFLKAHVRGYTKRDGVFVRPHEDSRPEARETWHGDERHVEEVLALMEHHRRQGWHRAFGLRVATPHHATDDDPPVARGETLPPSYRWKDGEPTNRRLVGTSTIGVHDAESVRRALGLLGSYWGRQVVLAGARSRHRGQDAGEAVLKDPTVLHVWRRKGIGTGRTSWGQGQDHD</sequence>
<gene>
    <name evidence="1" type="ORF">UFOVP326_55</name>
</gene>